<dbReference type="RefSeq" id="WP_087632421.1">
    <property type="nucleotide sequence ID" value="NZ_FCNZ02000020.1"/>
</dbReference>
<dbReference type="GO" id="GO:0000155">
    <property type="term" value="F:phosphorelay sensor kinase activity"/>
    <property type="evidence" value="ECO:0007669"/>
    <property type="project" value="InterPro"/>
</dbReference>
<evidence type="ECO:0000259" key="22">
    <source>
        <dbReference type="PROSITE" id="PS50110"/>
    </source>
</evidence>
<evidence type="ECO:0000256" key="10">
    <source>
        <dbReference type="ARBA" id="ARBA00022777"/>
    </source>
</evidence>
<evidence type="ECO:0000256" key="12">
    <source>
        <dbReference type="ARBA" id="ARBA00022989"/>
    </source>
</evidence>
<dbReference type="SUPFAM" id="SSF47384">
    <property type="entry name" value="Homodimeric domain of signal transducing histidine kinase"/>
    <property type="match status" value="1"/>
</dbReference>
<dbReference type="SMART" id="SM00448">
    <property type="entry name" value="REC"/>
    <property type="match status" value="1"/>
</dbReference>
<evidence type="ECO:0000256" key="9">
    <source>
        <dbReference type="ARBA" id="ARBA00022729"/>
    </source>
</evidence>
<keyword evidence="14" id="KW-0843">Virulence</keyword>
<evidence type="ECO:0000256" key="17">
    <source>
        <dbReference type="ARBA" id="ARBA00070152"/>
    </source>
</evidence>
<dbReference type="Pfam" id="PF00497">
    <property type="entry name" value="SBP_bac_3"/>
    <property type="match status" value="2"/>
</dbReference>
<evidence type="ECO:0000313" key="25">
    <source>
        <dbReference type="Proteomes" id="UP000054717"/>
    </source>
</evidence>
<dbReference type="GO" id="GO:0005886">
    <property type="term" value="C:plasma membrane"/>
    <property type="evidence" value="ECO:0007669"/>
    <property type="project" value="UniProtKB-SubCell"/>
</dbReference>
<dbReference type="Gene3D" id="1.20.120.160">
    <property type="entry name" value="HPT domain"/>
    <property type="match status" value="1"/>
</dbReference>
<keyword evidence="12" id="KW-1133">Transmembrane helix</keyword>
<comment type="caution">
    <text evidence="24">The sequence shown here is derived from an EMBL/GenBank/DDBJ whole genome shotgun (WGS) entry which is preliminary data.</text>
</comment>
<dbReference type="SUPFAM" id="SSF55874">
    <property type="entry name" value="ATPase domain of HSP90 chaperone/DNA topoisomerase II/histidine kinase"/>
    <property type="match status" value="1"/>
</dbReference>
<dbReference type="Gene3D" id="3.30.565.10">
    <property type="entry name" value="Histidine kinase-like ATPase, C-terminal domain"/>
    <property type="match status" value="1"/>
</dbReference>
<evidence type="ECO:0000259" key="21">
    <source>
        <dbReference type="PROSITE" id="PS50109"/>
    </source>
</evidence>
<dbReference type="PROSITE" id="PS50110">
    <property type="entry name" value="RESPONSE_REGULATORY"/>
    <property type="match status" value="1"/>
</dbReference>
<dbReference type="PRINTS" id="PR00344">
    <property type="entry name" value="BCTRLSENSOR"/>
</dbReference>
<dbReference type="SUPFAM" id="SSF53850">
    <property type="entry name" value="Periplasmic binding protein-like II"/>
    <property type="match status" value="2"/>
</dbReference>
<dbReference type="Proteomes" id="UP000054717">
    <property type="component" value="Unassembled WGS sequence"/>
</dbReference>
<dbReference type="PROSITE" id="PS50109">
    <property type="entry name" value="HIS_KIN"/>
    <property type="match status" value="1"/>
</dbReference>
<dbReference type="InterPro" id="IPR004358">
    <property type="entry name" value="Sig_transdc_His_kin-like_C"/>
</dbReference>
<feature type="chain" id="PRO_5011111689" description="Virulence sensor protein BvgS" evidence="20">
    <location>
        <begin position="30"/>
        <end position="1085"/>
    </location>
</feature>
<keyword evidence="11" id="KW-0547">Nucleotide-binding</keyword>
<evidence type="ECO:0000256" key="19">
    <source>
        <dbReference type="PROSITE-ProRule" id="PRU00169"/>
    </source>
</evidence>
<feature type="domain" description="HPt" evidence="23">
    <location>
        <begin position="982"/>
        <end position="1080"/>
    </location>
</feature>
<organism evidence="24 25">
    <name type="scientific">Caballeronia telluris</name>
    <dbReference type="NCBI Taxonomy" id="326475"/>
    <lineage>
        <taxon>Bacteria</taxon>
        <taxon>Pseudomonadati</taxon>
        <taxon>Pseudomonadota</taxon>
        <taxon>Betaproteobacteria</taxon>
        <taxon>Burkholderiales</taxon>
        <taxon>Burkholderiaceae</taxon>
        <taxon>Caballeronia</taxon>
    </lineage>
</organism>
<name>A0A158JT04_9BURK</name>
<dbReference type="Gene3D" id="3.40.190.10">
    <property type="entry name" value="Periplasmic binding protein-like II"/>
    <property type="match status" value="4"/>
</dbReference>
<dbReference type="Gene3D" id="3.40.50.2300">
    <property type="match status" value="1"/>
</dbReference>
<dbReference type="PROSITE" id="PS50894">
    <property type="entry name" value="HPT"/>
    <property type="match status" value="1"/>
</dbReference>
<keyword evidence="11" id="KW-0067">ATP-binding</keyword>
<dbReference type="Pfam" id="PF01627">
    <property type="entry name" value="Hpt"/>
    <property type="match status" value="1"/>
</dbReference>
<keyword evidence="25" id="KW-1185">Reference proteome</keyword>
<evidence type="ECO:0000256" key="2">
    <source>
        <dbReference type="ARBA" id="ARBA00004429"/>
    </source>
</evidence>
<feature type="domain" description="Response regulatory" evidence="22">
    <location>
        <begin position="827"/>
        <end position="949"/>
    </location>
</feature>
<dbReference type="Pfam" id="PF00512">
    <property type="entry name" value="HisKA"/>
    <property type="match status" value="1"/>
</dbReference>
<dbReference type="SMART" id="SM00388">
    <property type="entry name" value="HisKA"/>
    <property type="match status" value="1"/>
</dbReference>
<comment type="catalytic activity">
    <reaction evidence="1">
        <text>ATP + protein L-histidine = ADP + protein N-phospho-L-histidine.</text>
        <dbReference type="EC" id="2.7.13.3"/>
    </reaction>
</comment>
<keyword evidence="6 19" id="KW-0597">Phosphoprotein</keyword>
<evidence type="ECO:0000256" key="15">
    <source>
        <dbReference type="ARBA" id="ARBA00023136"/>
    </source>
</evidence>
<keyword evidence="4" id="KW-1003">Cell membrane</keyword>
<evidence type="ECO:0000256" key="11">
    <source>
        <dbReference type="ARBA" id="ARBA00022840"/>
    </source>
</evidence>
<reference evidence="24" key="1">
    <citation type="submission" date="2016-01" db="EMBL/GenBank/DDBJ databases">
        <authorList>
            <person name="Peeters Charlotte."/>
        </authorList>
    </citation>
    <scope>NUCLEOTIDE SEQUENCE</scope>
    <source>
        <strain evidence="24">LMG 22936</strain>
    </source>
</reference>
<dbReference type="InterPro" id="IPR036890">
    <property type="entry name" value="HATPase_C_sf"/>
</dbReference>
<evidence type="ECO:0000313" key="24">
    <source>
        <dbReference type="EMBL" id="SAL71956.1"/>
    </source>
</evidence>
<dbReference type="SUPFAM" id="SSF47226">
    <property type="entry name" value="Histidine-containing phosphotransfer domain, HPT domain"/>
    <property type="match status" value="1"/>
</dbReference>
<dbReference type="STRING" id="326475.AWB66_04604"/>
<keyword evidence="10" id="KW-0418">Kinase</keyword>
<dbReference type="Pfam" id="PF02518">
    <property type="entry name" value="HATPase_c"/>
    <property type="match status" value="1"/>
</dbReference>
<dbReference type="SUPFAM" id="SSF52172">
    <property type="entry name" value="CheY-like"/>
    <property type="match status" value="1"/>
</dbReference>
<keyword evidence="5" id="KW-0997">Cell inner membrane</keyword>
<dbReference type="Gene3D" id="1.10.287.130">
    <property type="match status" value="1"/>
</dbReference>
<evidence type="ECO:0000256" key="20">
    <source>
        <dbReference type="SAM" id="SignalP"/>
    </source>
</evidence>
<dbReference type="FunFam" id="3.30.565.10:FF:000010">
    <property type="entry name" value="Sensor histidine kinase RcsC"/>
    <property type="match status" value="1"/>
</dbReference>
<keyword evidence="8" id="KW-0812">Transmembrane</keyword>
<evidence type="ECO:0000256" key="6">
    <source>
        <dbReference type="ARBA" id="ARBA00022553"/>
    </source>
</evidence>
<evidence type="ECO:0000256" key="1">
    <source>
        <dbReference type="ARBA" id="ARBA00000085"/>
    </source>
</evidence>
<feature type="modified residue" description="4-aspartylphosphate" evidence="19">
    <location>
        <position position="878"/>
    </location>
</feature>
<evidence type="ECO:0000256" key="8">
    <source>
        <dbReference type="ARBA" id="ARBA00022692"/>
    </source>
</evidence>
<dbReference type="Pfam" id="PF00072">
    <property type="entry name" value="Response_reg"/>
    <property type="match status" value="1"/>
</dbReference>
<comment type="function">
    <text evidence="16">Member of the two-component regulatory system BvgS/BvgA. Phosphorylates BvgA via a four-step phosphorelay in response to environmental signals.</text>
</comment>
<gene>
    <name evidence="24" type="ORF">AWB66_04604</name>
</gene>
<feature type="modified residue" description="Phosphohistidine" evidence="18">
    <location>
        <position position="1021"/>
    </location>
</feature>
<feature type="domain" description="Histidine kinase" evidence="21">
    <location>
        <begin position="573"/>
        <end position="796"/>
    </location>
</feature>
<evidence type="ECO:0000256" key="16">
    <source>
        <dbReference type="ARBA" id="ARBA00058004"/>
    </source>
</evidence>
<keyword evidence="13" id="KW-0902">Two-component regulatory system</keyword>
<dbReference type="CDD" id="cd17546">
    <property type="entry name" value="REC_hyHK_CKI1_RcsC-like"/>
    <property type="match status" value="1"/>
</dbReference>
<dbReference type="PANTHER" id="PTHR43047">
    <property type="entry name" value="TWO-COMPONENT HISTIDINE PROTEIN KINASE"/>
    <property type="match status" value="1"/>
</dbReference>
<dbReference type="AlphaFoldDB" id="A0A158JT04"/>
<evidence type="ECO:0000256" key="14">
    <source>
        <dbReference type="ARBA" id="ARBA00023026"/>
    </source>
</evidence>
<keyword evidence="9 20" id="KW-0732">Signal</keyword>
<dbReference type="PANTHER" id="PTHR43047:SF72">
    <property type="entry name" value="OSMOSENSING HISTIDINE PROTEIN KINASE SLN1"/>
    <property type="match status" value="1"/>
</dbReference>
<dbReference type="InterPro" id="IPR011006">
    <property type="entry name" value="CheY-like_superfamily"/>
</dbReference>
<evidence type="ECO:0000256" key="5">
    <source>
        <dbReference type="ARBA" id="ARBA00022519"/>
    </source>
</evidence>
<evidence type="ECO:0000256" key="3">
    <source>
        <dbReference type="ARBA" id="ARBA00012438"/>
    </source>
</evidence>
<dbReference type="EMBL" id="FCNZ02000020">
    <property type="protein sequence ID" value="SAL71956.1"/>
    <property type="molecule type" value="Genomic_DNA"/>
</dbReference>
<dbReference type="EC" id="2.7.13.3" evidence="3"/>
<protein>
    <recommendedName>
        <fullName evidence="17">Virulence sensor protein BvgS</fullName>
        <ecNumber evidence="3">2.7.13.3</ecNumber>
    </recommendedName>
</protein>
<evidence type="ECO:0000259" key="23">
    <source>
        <dbReference type="PROSITE" id="PS50894"/>
    </source>
</evidence>
<dbReference type="InterPro" id="IPR003594">
    <property type="entry name" value="HATPase_dom"/>
</dbReference>
<feature type="signal peptide" evidence="20">
    <location>
        <begin position="1"/>
        <end position="29"/>
    </location>
</feature>
<dbReference type="InterPro" id="IPR036641">
    <property type="entry name" value="HPT_dom_sf"/>
</dbReference>
<dbReference type="InterPro" id="IPR001789">
    <property type="entry name" value="Sig_transdc_resp-reg_receiver"/>
</dbReference>
<dbReference type="InterPro" id="IPR001638">
    <property type="entry name" value="Solute-binding_3/MltF_N"/>
</dbReference>
<sequence length="1085" mass="114765">MSRFTIEAWRTARFIFCALLLTTPLPATAAAQPGQFVVGAVLGIVPPLELSGPATTLPDPTLPSVVQGVSADYAREVARAMGSALQWRVYPDRAAMIQALARGEIDAATSATGNDTGTPLLLSRPYIPTKQVYVALRMARPSTGRIAYVEAQTAPARILSAYPHATPVGYRDTCAALVAVSLGDADAFVGDFVSTAYTIDHLDLTQLGITNFASFDEGGYSFAFAAARPGAAQLRERVDAALAALPPGFLLEVRARWGATTNSISFDEPIELTEADRAWIATHPVVHYSMLGRAAPLAFRDANGHLAGFAVDILAAIARVTGLRFEARVRDSMGEIDRDLHSGTAALTPFRHAPEKSDGFLRSRPYGEGLLVIVTRVGTAPRRNAEALAGARVAVTANDFVSSIVQRHAPSARRIEVADYNALFEMLASGRADAAVADMGFANYAVANPYRGRLETTGVLSSEPVPYRFVVSSRDPELADIMSRALDHLQPAELDTIRRRWSLGEHPEAVWERRRPQVALGATLGLGGLLLLGAWAVSLRAQIARRIAAEAAMRAAKEEAETANRAKSTFLATMSHEIRTPMSAVLGLIELELRNPGDRASRERSLATAHQAARDLLGLIDDILDVAKMEAERLVLAPAPLELNAWAASVAAIYDQAARSKGVALALENGDVPGSAWVEADALRLRQVVGNLLSNAIKFTAQGRVTLAYRAGEIADGSREVVLAVSDSGIGMTPQQQAKLFAPFVQVHDVRTERFGGTGLGLSICRRLVTMMGGTIEVASEPGRGSRFTVRLVLPAAEPAEQPGAAAGAAAAGSQADAERARLAGLHVLVIDDHLANRIVLGSQLAELGCTVECASDGGAGLSLWQANPASFDLILLDCSMPVMRGEEVARRIRAREAQTKAGGAVPIVGVTADAQAEAAALAIESGMTLCLVKPVGLDDLRSALASIVGSEASRREPAAEPAPTPAPAHREAYDRAAIDAFGAQSASLVDALQEANALDFDLAREAMEACDYARLYETAHRMKGAAVIVGAKPFSEACLALQLACERALDEDRNGEDDEDIAAAFRAFVDAGDALGAALALRVA</sequence>
<accession>A0A158JT04</accession>
<dbReference type="CDD" id="cd16922">
    <property type="entry name" value="HATPase_EvgS-ArcB-TorS-like"/>
    <property type="match status" value="1"/>
</dbReference>
<proteinExistence type="predicted"/>
<keyword evidence="15" id="KW-0472">Membrane</keyword>
<dbReference type="GO" id="GO:0009927">
    <property type="term" value="F:histidine phosphotransfer kinase activity"/>
    <property type="evidence" value="ECO:0007669"/>
    <property type="project" value="TreeGrafter"/>
</dbReference>
<dbReference type="CDD" id="cd00082">
    <property type="entry name" value="HisKA"/>
    <property type="match status" value="1"/>
</dbReference>
<evidence type="ECO:0000256" key="18">
    <source>
        <dbReference type="PROSITE-ProRule" id="PRU00110"/>
    </source>
</evidence>
<dbReference type="SMART" id="SM00062">
    <property type="entry name" value="PBPb"/>
    <property type="match status" value="2"/>
</dbReference>
<comment type="subcellular location">
    <subcellularLocation>
        <location evidence="2">Cell inner membrane</location>
        <topology evidence="2">Multi-pass membrane protein</topology>
    </subcellularLocation>
</comment>
<dbReference type="InterPro" id="IPR036097">
    <property type="entry name" value="HisK_dim/P_sf"/>
</dbReference>
<evidence type="ECO:0000256" key="13">
    <source>
        <dbReference type="ARBA" id="ARBA00023012"/>
    </source>
</evidence>
<keyword evidence="7" id="KW-0808">Transferase</keyword>
<dbReference type="InterPro" id="IPR008207">
    <property type="entry name" value="Sig_transdc_His_kin_Hpt_dom"/>
</dbReference>
<dbReference type="InterPro" id="IPR005467">
    <property type="entry name" value="His_kinase_dom"/>
</dbReference>
<evidence type="ECO:0000256" key="7">
    <source>
        <dbReference type="ARBA" id="ARBA00022679"/>
    </source>
</evidence>
<evidence type="ECO:0000256" key="4">
    <source>
        <dbReference type="ARBA" id="ARBA00022475"/>
    </source>
</evidence>
<dbReference type="InterPro" id="IPR003661">
    <property type="entry name" value="HisK_dim/P_dom"/>
</dbReference>
<dbReference type="SMART" id="SM00387">
    <property type="entry name" value="HATPase_c"/>
    <property type="match status" value="1"/>
</dbReference>